<organism evidence="1 2">
    <name type="scientific">Glutamicibacter arilaitensis</name>
    <dbReference type="NCBI Taxonomy" id="256701"/>
    <lineage>
        <taxon>Bacteria</taxon>
        <taxon>Bacillati</taxon>
        <taxon>Actinomycetota</taxon>
        <taxon>Actinomycetes</taxon>
        <taxon>Micrococcales</taxon>
        <taxon>Micrococcaceae</taxon>
        <taxon>Glutamicibacter</taxon>
    </lineage>
</organism>
<protein>
    <submittedName>
        <fullName evidence="1">Uncharacterized protein</fullName>
    </submittedName>
</protein>
<dbReference type="Proteomes" id="UP000235739">
    <property type="component" value="Unassembled WGS sequence"/>
</dbReference>
<proteinExistence type="predicted"/>
<accession>A0A2N7RY30</accession>
<evidence type="ECO:0000313" key="1">
    <source>
        <dbReference type="EMBL" id="PMQ18796.1"/>
    </source>
</evidence>
<sequence length="384" mass="41016">MGALSGAFVFSIAITPVWATSLGGAASEKISSMDLTLEETEDALVYARDTGVSVERAEKEMTGQEDFAVLVDEMREKYTSDFVDAEWKSSSPEIILKTGAPKTAIDLGTELADVIILDAPNEVERLKATETVHKSAQNLDGMENVVTYADISGEISVLAQIEASSKKSLRSLSNSSDVQNSLNEEVPKEFPVTVSFVTDNIGEVEIRGGRAYGNKHCTAAFSLTIAGYAAVSTAEHCSNNVTRYDGADVQKYKSLARAKGDARIVRAKTKTYKATNTFRFDNSRDRIATGASNPVNGSAICKYGITTGYNCSKVYKSGICSSGYCNLHAAEKYISKAGDSGGPWFSGSVAKGIHHGVATIDGKSRSLFTRIGVVKDMGGTVKVK</sequence>
<dbReference type="RefSeq" id="WP_146041025.1">
    <property type="nucleotide sequence ID" value="NZ_PNQX01000003.1"/>
</dbReference>
<dbReference type="CDD" id="cd21112">
    <property type="entry name" value="alphaLP-like"/>
    <property type="match status" value="1"/>
</dbReference>
<gene>
    <name evidence="1" type="ORF">CIK84_15480</name>
</gene>
<evidence type="ECO:0000313" key="2">
    <source>
        <dbReference type="Proteomes" id="UP000235739"/>
    </source>
</evidence>
<dbReference type="EMBL" id="PNQX01000003">
    <property type="protein sequence ID" value="PMQ18796.1"/>
    <property type="molecule type" value="Genomic_DNA"/>
</dbReference>
<dbReference type="AlphaFoldDB" id="A0A2N7RY30"/>
<dbReference type="InterPro" id="IPR009003">
    <property type="entry name" value="Peptidase_S1_PA"/>
</dbReference>
<name>A0A2N7RY30_9MICC</name>
<dbReference type="InterPro" id="IPR043504">
    <property type="entry name" value="Peptidase_S1_PA_chymotrypsin"/>
</dbReference>
<dbReference type="SUPFAM" id="SSF50494">
    <property type="entry name" value="Trypsin-like serine proteases"/>
    <property type="match status" value="1"/>
</dbReference>
<comment type="caution">
    <text evidence="1">The sequence shown here is derived from an EMBL/GenBank/DDBJ whole genome shotgun (WGS) entry which is preliminary data.</text>
</comment>
<reference evidence="1 2" key="1">
    <citation type="journal article" date="2017" name="Elife">
        <title>Extensive horizontal gene transfer in cheese-associated bacteria.</title>
        <authorList>
            <person name="Bonham K.S."/>
            <person name="Wolfe B.E."/>
            <person name="Dutton R.J."/>
        </authorList>
    </citation>
    <scope>NUCLEOTIDE SEQUENCE [LARGE SCALE GENOMIC DNA]</scope>
    <source>
        <strain evidence="1 2">JB182</strain>
    </source>
</reference>
<dbReference type="Gene3D" id="2.40.10.10">
    <property type="entry name" value="Trypsin-like serine proteases"/>
    <property type="match status" value="2"/>
</dbReference>